<accession>A0A646KNJ4</accession>
<dbReference type="AlphaFoldDB" id="A0A646KNJ4"/>
<organism evidence="1 2">
    <name type="scientific">Streptomyces jumonjinensis</name>
    <dbReference type="NCBI Taxonomy" id="1945"/>
    <lineage>
        <taxon>Bacteria</taxon>
        <taxon>Bacillati</taxon>
        <taxon>Actinomycetota</taxon>
        <taxon>Actinomycetes</taxon>
        <taxon>Kitasatosporales</taxon>
        <taxon>Streptomycetaceae</taxon>
        <taxon>Streptomyces</taxon>
    </lineage>
</organism>
<evidence type="ECO:0000313" key="1">
    <source>
        <dbReference type="EMBL" id="MQT03862.1"/>
    </source>
</evidence>
<dbReference type="OrthoDB" id="4269013at2"/>
<reference evidence="1 2" key="1">
    <citation type="submission" date="2019-05" db="EMBL/GenBank/DDBJ databases">
        <title>Comparative genomics and metabolomics analyses of clavulanic acid producing Streptomyces species provides insight into specialized metabolism and evolution of beta-lactam biosynthetic gene clusters.</title>
        <authorList>
            <person name="Moore M.A."/>
            <person name="Cruz-Morales P."/>
            <person name="Barona Gomez F."/>
            <person name="Kapil T."/>
        </authorList>
    </citation>
    <scope>NUCLEOTIDE SEQUENCE [LARGE SCALE GENOMIC DNA]</scope>
    <source>
        <strain evidence="1 2">NRRL 5741</strain>
    </source>
</reference>
<keyword evidence="2" id="KW-1185">Reference proteome</keyword>
<evidence type="ECO:0000313" key="2">
    <source>
        <dbReference type="Proteomes" id="UP000419138"/>
    </source>
</evidence>
<name>A0A646KNJ4_STRJU</name>
<sequence length="138" mass="14426">MARVYATSADYQTYTGQAPPADIGRLLAAASGTLDSRVLRLCRYDVDPDGYPTHQLVLDALAGAVCAQVEWGEEVGDTTGAAGVGWGNLKIGSVQLGRSVTATTGDDSPGRQIAPKVWDSLRSPDLTPDIFELGAVCS</sequence>
<dbReference type="Proteomes" id="UP000419138">
    <property type="component" value="Unassembled WGS sequence"/>
</dbReference>
<dbReference type="EMBL" id="VCLA01000180">
    <property type="protein sequence ID" value="MQT03862.1"/>
    <property type="molecule type" value="Genomic_DNA"/>
</dbReference>
<dbReference type="RefSeq" id="WP_153525371.1">
    <property type="nucleotide sequence ID" value="NZ_JBEPDZ010000025.1"/>
</dbReference>
<proteinExistence type="predicted"/>
<comment type="caution">
    <text evidence="1">The sequence shown here is derived from an EMBL/GenBank/DDBJ whole genome shotgun (WGS) entry which is preliminary data.</text>
</comment>
<protein>
    <submittedName>
        <fullName evidence="1">Uncharacterized protein</fullName>
    </submittedName>
</protein>
<gene>
    <name evidence="1" type="ORF">FF041_27940</name>
</gene>